<dbReference type="Proteomes" id="UP000001542">
    <property type="component" value="Unassembled WGS sequence"/>
</dbReference>
<protein>
    <submittedName>
        <fullName evidence="1">Uncharacterized protein</fullName>
    </submittedName>
</protein>
<dbReference type="Gene3D" id="2.130.10.10">
    <property type="entry name" value="YVTN repeat-like/Quinoprotein amine dehydrogenase"/>
    <property type="match status" value="1"/>
</dbReference>
<evidence type="ECO:0000313" key="2">
    <source>
        <dbReference type="Proteomes" id="UP000001542"/>
    </source>
</evidence>
<dbReference type="KEGG" id="tva:4755090"/>
<dbReference type="AlphaFoldDB" id="A2FCN4"/>
<sequence>MLEGKILTFNIATKSGRNLVIDESSQSSFHKLLPSLTNDNEIAVYGQDSSLSIYICNEDYIFTKSGTIKLKRELFDLKSKYLPLSAACNRALPERYIAFSPSNGLVMFAIKDDIPYVIAQSQIIPQIPTCYDFYDGILAFGTPTGKIIFADVSEGKYTQNYLASSTSIEKIKFLTKDVLLWYSKTECGSINLPKRQVIPIHTRLGPATDLICSEELGVFVHGKYDLGIFYDVKQKPMTLQTSITAVAVQVSRIPATCFQGDTPNFAVLLSTGEIQVYTYKNGIAQMPVLRLRNSRENSRTTCLAWKGDCIITADTDGVIMFYDFAFGTSKQTYSPFIDIDRIEFERSSSGLYVHARDGKFGFSLEKVESCPFSVSSFAVTGNGLVLVSPLNDEAVKFVIARDWRSVKRITSPALLKPLKTAQQRLELMGEQLLTNPTTGTWSEALQIAEIANDHGFPTDSIIWKCVSRSLGGPRLQARHSMFGGKEEVVSALRIQSSLFSPADTPISAIFNLLFKFRMGDRRGAVEVFKSLSNKSEFTIVASICSALLL</sequence>
<accession>A2FCN4</accession>
<evidence type="ECO:0000313" key="1">
    <source>
        <dbReference type="EMBL" id="EAX97309.1"/>
    </source>
</evidence>
<dbReference type="InterPro" id="IPR015943">
    <property type="entry name" value="WD40/YVTN_repeat-like_dom_sf"/>
</dbReference>
<keyword evidence="2" id="KW-1185">Reference proteome</keyword>
<dbReference type="VEuPathDB" id="TrichDB:TVAG_048100"/>
<name>A2FCN4_TRIV3</name>
<dbReference type="InterPro" id="IPR036322">
    <property type="entry name" value="WD40_repeat_dom_sf"/>
</dbReference>
<dbReference type="SUPFAM" id="SSF50978">
    <property type="entry name" value="WD40 repeat-like"/>
    <property type="match status" value="1"/>
</dbReference>
<reference evidence="1" key="2">
    <citation type="journal article" date="2007" name="Science">
        <title>Draft genome sequence of the sexually transmitted pathogen Trichomonas vaginalis.</title>
        <authorList>
            <person name="Carlton J.M."/>
            <person name="Hirt R.P."/>
            <person name="Silva J.C."/>
            <person name="Delcher A.L."/>
            <person name="Schatz M."/>
            <person name="Zhao Q."/>
            <person name="Wortman J.R."/>
            <person name="Bidwell S.L."/>
            <person name="Alsmark U.C.M."/>
            <person name="Besteiro S."/>
            <person name="Sicheritz-Ponten T."/>
            <person name="Noel C.J."/>
            <person name="Dacks J.B."/>
            <person name="Foster P.G."/>
            <person name="Simillion C."/>
            <person name="Van de Peer Y."/>
            <person name="Miranda-Saavedra D."/>
            <person name="Barton G.J."/>
            <person name="Westrop G.D."/>
            <person name="Mueller S."/>
            <person name="Dessi D."/>
            <person name="Fiori P.L."/>
            <person name="Ren Q."/>
            <person name="Paulsen I."/>
            <person name="Zhang H."/>
            <person name="Bastida-Corcuera F.D."/>
            <person name="Simoes-Barbosa A."/>
            <person name="Brown M.T."/>
            <person name="Hayes R.D."/>
            <person name="Mukherjee M."/>
            <person name="Okumura C.Y."/>
            <person name="Schneider R."/>
            <person name="Smith A.J."/>
            <person name="Vanacova S."/>
            <person name="Villalvazo M."/>
            <person name="Haas B.J."/>
            <person name="Pertea M."/>
            <person name="Feldblyum T.V."/>
            <person name="Utterback T.R."/>
            <person name="Shu C.L."/>
            <person name="Osoegawa K."/>
            <person name="de Jong P.J."/>
            <person name="Hrdy I."/>
            <person name="Horvathova L."/>
            <person name="Zubacova Z."/>
            <person name="Dolezal P."/>
            <person name="Malik S.B."/>
            <person name="Logsdon J.M. Jr."/>
            <person name="Henze K."/>
            <person name="Gupta A."/>
            <person name="Wang C.C."/>
            <person name="Dunne R.L."/>
            <person name="Upcroft J.A."/>
            <person name="Upcroft P."/>
            <person name="White O."/>
            <person name="Salzberg S.L."/>
            <person name="Tang P."/>
            <person name="Chiu C.-H."/>
            <person name="Lee Y.-S."/>
            <person name="Embley T.M."/>
            <person name="Coombs G.H."/>
            <person name="Mottram J.C."/>
            <person name="Tachezy J."/>
            <person name="Fraser-Liggett C.M."/>
            <person name="Johnson P.J."/>
        </authorList>
    </citation>
    <scope>NUCLEOTIDE SEQUENCE [LARGE SCALE GENOMIC DNA]</scope>
    <source>
        <strain evidence="1">G3</strain>
    </source>
</reference>
<gene>
    <name evidence="1" type="ORF">TVAG_048100</name>
</gene>
<proteinExistence type="predicted"/>
<reference evidence="1" key="1">
    <citation type="submission" date="2006-10" db="EMBL/GenBank/DDBJ databases">
        <authorList>
            <person name="Amadeo P."/>
            <person name="Zhao Q."/>
            <person name="Wortman J."/>
            <person name="Fraser-Liggett C."/>
            <person name="Carlton J."/>
        </authorList>
    </citation>
    <scope>NUCLEOTIDE SEQUENCE</scope>
    <source>
        <strain evidence="1">G3</strain>
    </source>
</reference>
<dbReference type="InParanoid" id="A2FCN4"/>
<dbReference type="VEuPathDB" id="TrichDB:TVAGG3_0298310"/>
<dbReference type="EMBL" id="DS113720">
    <property type="protein sequence ID" value="EAX97309.1"/>
    <property type="molecule type" value="Genomic_DNA"/>
</dbReference>
<organism evidence="1 2">
    <name type="scientific">Trichomonas vaginalis (strain ATCC PRA-98 / G3)</name>
    <dbReference type="NCBI Taxonomy" id="412133"/>
    <lineage>
        <taxon>Eukaryota</taxon>
        <taxon>Metamonada</taxon>
        <taxon>Parabasalia</taxon>
        <taxon>Trichomonadida</taxon>
        <taxon>Trichomonadidae</taxon>
        <taxon>Trichomonas</taxon>
    </lineage>
</organism>